<evidence type="ECO:0000259" key="2">
    <source>
        <dbReference type="PROSITE" id="PS51898"/>
    </source>
</evidence>
<keyword evidence="1" id="KW-0233">DNA recombination</keyword>
<dbReference type="Gene3D" id="1.10.443.10">
    <property type="entry name" value="Intergrase catalytic core"/>
    <property type="match status" value="1"/>
</dbReference>
<dbReference type="InterPro" id="IPR011010">
    <property type="entry name" value="DNA_brk_join_enz"/>
</dbReference>
<reference evidence="4" key="1">
    <citation type="submission" date="2018-02" db="EMBL/GenBank/DDBJ databases">
        <authorList>
            <person name="Hausmann B."/>
        </authorList>
    </citation>
    <scope>NUCLEOTIDE SEQUENCE [LARGE SCALE GENOMIC DNA]</scope>
    <source>
        <strain evidence="4">Peat soil MAG SbA5</strain>
    </source>
</reference>
<dbReference type="InterPro" id="IPR050090">
    <property type="entry name" value="Tyrosine_recombinase_XerCD"/>
</dbReference>
<dbReference type="PROSITE" id="PS51898">
    <property type="entry name" value="TYR_RECOMBINASE"/>
    <property type="match status" value="1"/>
</dbReference>
<dbReference type="GO" id="GO:0015074">
    <property type="term" value="P:DNA integration"/>
    <property type="evidence" value="ECO:0007669"/>
    <property type="project" value="InterPro"/>
</dbReference>
<dbReference type="PANTHER" id="PTHR30349:SF64">
    <property type="entry name" value="PROPHAGE INTEGRASE INTD-RELATED"/>
    <property type="match status" value="1"/>
</dbReference>
<organism evidence="3 4">
    <name type="scientific">Candidatus Sulfuritelmatomonas gaucii</name>
    <dbReference type="NCBI Taxonomy" id="2043161"/>
    <lineage>
        <taxon>Bacteria</taxon>
        <taxon>Pseudomonadati</taxon>
        <taxon>Acidobacteriota</taxon>
        <taxon>Terriglobia</taxon>
        <taxon>Terriglobales</taxon>
        <taxon>Acidobacteriaceae</taxon>
        <taxon>Candidatus Sulfuritelmatomonas</taxon>
    </lineage>
</organism>
<protein>
    <submittedName>
        <fullName evidence="3">Putative Phage integrase family protein</fullName>
    </submittedName>
</protein>
<dbReference type="AlphaFoldDB" id="A0A2N9L408"/>
<feature type="domain" description="Tyr recombinase" evidence="2">
    <location>
        <begin position="88"/>
        <end position="266"/>
    </location>
</feature>
<evidence type="ECO:0000313" key="4">
    <source>
        <dbReference type="Proteomes" id="UP000239735"/>
    </source>
</evidence>
<evidence type="ECO:0000313" key="3">
    <source>
        <dbReference type="EMBL" id="SPE17980.1"/>
    </source>
</evidence>
<dbReference type="Pfam" id="PF00589">
    <property type="entry name" value="Phage_integrase"/>
    <property type="match status" value="1"/>
</dbReference>
<sequence>MKARFEQFIRERQYLQNVTARTIEWYRYSLRWLPCENPTQSQLDEMVVRMRERGLKPTGCNCLSRAINAYLKWSGSKQKIRPFKEPDEVLPTFTEQQVKRLIGWKPKSKYQRRLHLLILFLFDTGCRISEALALHVAEIDFDNLLVTLDGKGRKQRIVPISLELRKAIVRFCTDRARKPDLLLFASRVETTWVRRNILRDVKRVCRSLGFEPPVRTLHSFRHTFAVNYLRRGGSVFHLQKVLGHSTLEMTRRYANLVTADLQAVHERVSLLSR</sequence>
<name>A0A2N9L408_9BACT</name>
<dbReference type="CDD" id="cd00397">
    <property type="entry name" value="DNA_BRE_C"/>
    <property type="match status" value="1"/>
</dbReference>
<proteinExistence type="predicted"/>
<dbReference type="Proteomes" id="UP000239735">
    <property type="component" value="Unassembled WGS sequence"/>
</dbReference>
<dbReference type="EMBL" id="OKRB01000024">
    <property type="protein sequence ID" value="SPE17980.1"/>
    <property type="molecule type" value="Genomic_DNA"/>
</dbReference>
<evidence type="ECO:0000256" key="1">
    <source>
        <dbReference type="ARBA" id="ARBA00023172"/>
    </source>
</evidence>
<dbReference type="GO" id="GO:0003677">
    <property type="term" value="F:DNA binding"/>
    <property type="evidence" value="ECO:0007669"/>
    <property type="project" value="InterPro"/>
</dbReference>
<accession>A0A2N9L408</accession>
<gene>
    <name evidence="3" type="ORF">SBA5_120056</name>
</gene>
<dbReference type="InterPro" id="IPR013762">
    <property type="entry name" value="Integrase-like_cat_sf"/>
</dbReference>
<dbReference type="GO" id="GO:0006310">
    <property type="term" value="P:DNA recombination"/>
    <property type="evidence" value="ECO:0007669"/>
    <property type="project" value="UniProtKB-KW"/>
</dbReference>
<dbReference type="SUPFAM" id="SSF56349">
    <property type="entry name" value="DNA breaking-rejoining enzymes"/>
    <property type="match status" value="1"/>
</dbReference>
<dbReference type="InterPro" id="IPR002104">
    <property type="entry name" value="Integrase_catalytic"/>
</dbReference>
<dbReference type="PANTHER" id="PTHR30349">
    <property type="entry name" value="PHAGE INTEGRASE-RELATED"/>
    <property type="match status" value="1"/>
</dbReference>
<dbReference type="OrthoDB" id="107900at2"/>